<accession>A0A0G0H2S8</accession>
<dbReference type="SUPFAM" id="SSF64182">
    <property type="entry name" value="DHH phosphoesterases"/>
    <property type="match status" value="1"/>
</dbReference>
<dbReference type="AlphaFoldDB" id="A0A0G0H2S8"/>
<comment type="caution">
    <text evidence="1">The sequence shown here is derived from an EMBL/GenBank/DDBJ whole genome shotgun (WGS) entry which is preliminary data.</text>
</comment>
<evidence type="ECO:0000313" key="2">
    <source>
        <dbReference type="Proteomes" id="UP000034471"/>
    </source>
</evidence>
<gene>
    <name evidence="1" type="ORF">US54_C0031G0004</name>
</gene>
<proteinExistence type="predicted"/>
<reference evidence="1 2" key="1">
    <citation type="journal article" date="2015" name="Nature">
        <title>rRNA introns, odd ribosomes, and small enigmatic genomes across a large radiation of phyla.</title>
        <authorList>
            <person name="Brown C.T."/>
            <person name="Hug L.A."/>
            <person name="Thomas B.C."/>
            <person name="Sharon I."/>
            <person name="Castelle C.J."/>
            <person name="Singh A."/>
            <person name="Wilkins M.J."/>
            <person name="Williams K.H."/>
            <person name="Banfield J.F."/>
        </authorList>
    </citation>
    <scope>NUCLEOTIDE SEQUENCE [LARGE SCALE GENOMIC DNA]</scope>
</reference>
<dbReference type="InterPro" id="IPR038763">
    <property type="entry name" value="DHH_sf"/>
</dbReference>
<evidence type="ECO:0000313" key="1">
    <source>
        <dbReference type="EMBL" id="KKQ37563.1"/>
    </source>
</evidence>
<dbReference type="Proteomes" id="UP000034471">
    <property type="component" value="Unassembled WGS sequence"/>
</dbReference>
<organism evidence="1 2">
    <name type="scientific">Candidatus Roizmanbacteria bacterium GW2011_GWA2_37_7</name>
    <dbReference type="NCBI Taxonomy" id="1618481"/>
    <lineage>
        <taxon>Bacteria</taxon>
        <taxon>Candidatus Roizmaniibacteriota</taxon>
    </lineage>
</organism>
<dbReference type="STRING" id="1618481.US54_C0031G0004"/>
<dbReference type="EMBL" id="LBTJ01000031">
    <property type="protein sequence ID" value="KKQ37563.1"/>
    <property type="molecule type" value="Genomic_DNA"/>
</dbReference>
<name>A0A0G0H2S8_9BACT</name>
<protein>
    <submittedName>
        <fullName evidence="1">Uncharacterized protein</fullName>
    </submittedName>
</protein>
<sequence length="277" mass="31723">MKTIVTHISPDLDAIVSSWLIKRYLPGWESADHAFVPAGETLNNDKPDENPDIIHVDTGLGKFDHHQFHERLSATKRVFDFLLDEGHMKKKDLDAIEQMVIFVTEIDNFGEVYFPDPTDTKYSFCLHEFLYPLRGQLSCDIELVNMTFLILESILYTIKNNLKAEDEIKSGVILKTPWGKTLVMEVQNEAAVKYALKKGYDMVVRRDPENNTIRIKTQPDPKLDLTPLHEKMVKVDPTATWFLHASKNMLLNGSSKNPNSVPSKLSLSRLIEILRKM</sequence>